<keyword evidence="4" id="KW-1185">Reference proteome</keyword>
<dbReference type="EMBL" id="AP018711">
    <property type="protein sequence ID" value="BBE32942.1"/>
    <property type="molecule type" value="Genomic_DNA"/>
</dbReference>
<dbReference type="AlphaFoldDB" id="A0AAD1D3Z3"/>
<dbReference type="Proteomes" id="UP000276029">
    <property type="component" value="Unassembled WGS sequence"/>
</dbReference>
<accession>A0AAD1D3Z3</accession>
<evidence type="ECO:0000313" key="1">
    <source>
        <dbReference type="EMBL" id="BBE32942.1"/>
    </source>
</evidence>
<dbReference type="KEGG" id="smic:SmB9_06000"/>
<organism evidence="1 3">
    <name type="scientific">Sphingosinicella microcystinivorans</name>
    <dbReference type="NCBI Taxonomy" id="335406"/>
    <lineage>
        <taxon>Bacteria</taxon>
        <taxon>Pseudomonadati</taxon>
        <taxon>Pseudomonadota</taxon>
        <taxon>Alphaproteobacteria</taxon>
        <taxon>Sphingomonadales</taxon>
        <taxon>Sphingosinicellaceae</taxon>
        <taxon>Sphingosinicella</taxon>
    </lineage>
</organism>
<dbReference type="EMBL" id="RBWX01000008">
    <property type="protein sequence ID" value="RKS89185.1"/>
    <property type="molecule type" value="Genomic_DNA"/>
</dbReference>
<protein>
    <recommendedName>
        <fullName evidence="5">Tetratricopeptide repeat protein</fullName>
    </recommendedName>
</protein>
<evidence type="ECO:0000313" key="3">
    <source>
        <dbReference type="Proteomes" id="UP000275727"/>
    </source>
</evidence>
<dbReference type="RefSeq" id="WP_121051315.1">
    <property type="nucleotide sequence ID" value="NZ_AP018711.1"/>
</dbReference>
<reference evidence="1 3" key="1">
    <citation type="submission" date="2018-06" db="EMBL/GenBank/DDBJ databases">
        <title>Complete Genome Sequence of the Microcystin-Degrading Bacterium Sphingosinicella microcystinivorans Strain B-9.</title>
        <authorList>
            <person name="Jin H."/>
            <person name="Nishizawa T."/>
            <person name="Guo Y."/>
            <person name="Nishizawa A."/>
            <person name="Park H."/>
            <person name="Kato H."/>
            <person name="Tsuji K."/>
            <person name="Harada K."/>
        </authorList>
    </citation>
    <scope>NUCLEOTIDE SEQUENCE [LARGE SCALE GENOMIC DNA]</scope>
    <source>
        <strain evidence="1 3">B9</strain>
    </source>
</reference>
<name>A0AAD1D3Z3_SPHMI</name>
<evidence type="ECO:0000313" key="4">
    <source>
        <dbReference type="Proteomes" id="UP000276029"/>
    </source>
</evidence>
<reference evidence="2 4" key="2">
    <citation type="submission" date="2018-10" db="EMBL/GenBank/DDBJ databases">
        <title>Genomic Encyclopedia of Type Strains, Phase IV (KMG-IV): sequencing the most valuable type-strain genomes for metagenomic binning, comparative biology and taxonomic classification.</title>
        <authorList>
            <person name="Goeker M."/>
        </authorList>
    </citation>
    <scope>NUCLEOTIDE SEQUENCE [LARGE SCALE GENOMIC DNA]</scope>
    <source>
        <strain evidence="2 4">DSM 19791</strain>
    </source>
</reference>
<evidence type="ECO:0000313" key="2">
    <source>
        <dbReference type="EMBL" id="RKS89185.1"/>
    </source>
</evidence>
<evidence type="ECO:0008006" key="5">
    <source>
        <dbReference type="Google" id="ProtNLM"/>
    </source>
</evidence>
<proteinExistence type="predicted"/>
<gene>
    <name evidence="2" type="ORF">DFR51_2399</name>
    <name evidence="1" type="ORF">SmB9_06000</name>
</gene>
<dbReference type="Proteomes" id="UP000275727">
    <property type="component" value="Chromosome"/>
</dbReference>
<sequence>MRPVRAFGIMAAALALWATWRFEAARETLAAMLAAHARPAPVARAVAVAEIAPAPQAGNTAAATRAVSPARAPQAAKPTRASLQPVTLPVASESVAQVVVSVPTRDGPPTAHDFAASGYTALALGDRRTAARQFDAALAADPGHANAALWQAERTALLKAWRIDAYSLIRSSGGGFVSDRPLLGGGQSGIRLGYTPGPLARRPIELFGRLAIAHDWLDLKDRSGQGAVGAAWMPLGRDGPTVGAERLIAIGREGRDAWAIRVSGGAWHAADAKLPIDLSAYAEAGVVGASSRDGFAGAQALALYPVAAREGTRIGLGGGVWGSVQDGGGRTASRLEFGPGAQLSQRIGKATIELRGEYRFRVAGDAAPGSGPALTVATRF</sequence>